<keyword evidence="2" id="KW-1185">Reference proteome</keyword>
<organism evidence="1 2">
    <name type="scientific">Pseudoalteromonas neustonica</name>
    <dbReference type="NCBI Taxonomy" id="1840331"/>
    <lineage>
        <taxon>Bacteria</taxon>
        <taxon>Pseudomonadati</taxon>
        <taxon>Pseudomonadota</taxon>
        <taxon>Gammaproteobacteria</taxon>
        <taxon>Alteromonadales</taxon>
        <taxon>Pseudoalteromonadaceae</taxon>
        <taxon>Pseudoalteromonas</taxon>
    </lineage>
</organism>
<evidence type="ECO:0000313" key="1">
    <source>
        <dbReference type="EMBL" id="MEM5551286.1"/>
    </source>
</evidence>
<dbReference type="InterPro" id="IPR025522">
    <property type="entry name" value="DUF4410"/>
</dbReference>
<proteinExistence type="predicted"/>
<dbReference type="EMBL" id="JBBMQU010000017">
    <property type="protein sequence ID" value="MEM5551286.1"/>
    <property type="molecule type" value="Genomic_DNA"/>
</dbReference>
<dbReference type="RefSeq" id="WP_054206215.1">
    <property type="nucleotide sequence ID" value="NZ_BDDS01000013.1"/>
</dbReference>
<evidence type="ECO:0000313" key="2">
    <source>
        <dbReference type="Proteomes" id="UP001388366"/>
    </source>
</evidence>
<sequence length="157" mass="17336">MKNVRFLVIILSFVVLTGCSSTKLIVERSYTYQLSDVFTQEVIDEASVPEKGMSLFKARLEAQMSQFGLSTSNDANKKIEITFIDYKMRHGAARALGGFMAGTDNISTIVVIKDVKSDETIARLKVTSRNKAAVGTSKGLIEDHADKIVTYIKTGKY</sequence>
<gene>
    <name evidence="1" type="ORF">WNY63_11160</name>
</gene>
<protein>
    <submittedName>
        <fullName evidence="1">DUF4410 domain-containing protein</fullName>
    </submittedName>
</protein>
<name>A0ABU9U4J7_9GAMM</name>
<dbReference type="PROSITE" id="PS51257">
    <property type="entry name" value="PROKAR_LIPOPROTEIN"/>
    <property type="match status" value="1"/>
</dbReference>
<dbReference type="Proteomes" id="UP001388366">
    <property type="component" value="Unassembled WGS sequence"/>
</dbReference>
<accession>A0ABU9U4J7</accession>
<reference evidence="1 2" key="1">
    <citation type="submission" date="2024-03" db="EMBL/GenBank/DDBJ databases">
        <title>Community enrichment and isolation of bacterial strains for fucoidan degradation.</title>
        <authorList>
            <person name="Sichert A."/>
        </authorList>
    </citation>
    <scope>NUCLEOTIDE SEQUENCE [LARGE SCALE GENOMIC DNA]</scope>
    <source>
        <strain evidence="1 2">AS81</strain>
    </source>
</reference>
<dbReference type="Pfam" id="PF14366">
    <property type="entry name" value="DUF4410"/>
    <property type="match status" value="1"/>
</dbReference>
<comment type="caution">
    <text evidence="1">The sequence shown here is derived from an EMBL/GenBank/DDBJ whole genome shotgun (WGS) entry which is preliminary data.</text>
</comment>